<dbReference type="GO" id="GO:0015833">
    <property type="term" value="P:peptide transport"/>
    <property type="evidence" value="ECO:0007669"/>
    <property type="project" value="InterPro"/>
</dbReference>
<reference evidence="11" key="1">
    <citation type="submission" date="2019-09" db="EMBL/GenBank/DDBJ databases">
        <title>Characterisation of the sponge microbiome using genome-centric metagenomics.</title>
        <authorList>
            <person name="Engelberts J.P."/>
            <person name="Robbins S.J."/>
            <person name="De Goeij J.M."/>
            <person name="Aranda M."/>
            <person name="Bell S.C."/>
            <person name="Webster N.S."/>
        </authorList>
    </citation>
    <scope>NUCLEOTIDE SEQUENCE</scope>
    <source>
        <strain evidence="11">SB0662_bin_9</strain>
    </source>
</reference>
<gene>
    <name evidence="11" type="ORF">F4Y08_08830</name>
</gene>
<dbReference type="SMART" id="SM00382">
    <property type="entry name" value="AAA"/>
    <property type="match status" value="1"/>
</dbReference>
<dbReference type="PROSITE" id="PS50893">
    <property type="entry name" value="ABC_TRANSPORTER_2"/>
    <property type="match status" value="1"/>
</dbReference>
<evidence type="ECO:0000256" key="7">
    <source>
        <dbReference type="ARBA" id="ARBA00022840"/>
    </source>
</evidence>
<feature type="domain" description="ABC transporter" evidence="10">
    <location>
        <begin position="7"/>
        <end position="267"/>
    </location>
</feature>
<dbReference type="InterPro" id="IPR027417">
    <property type="entry name" value="P-loop_NTPase"/>
</dbReference>
<dbReference type="InterPro" id="IPR013563">
    <property type="entry name" value="Oligopep_ABC_C"/>
</dbReference>
<evidence type="ECO:0000313" key="11">
    <source>
        <dbReference type="EMBL" id="MYD90420.1"/>
    </source>
</evidence>
<dbReference type="PANTHER" id="PTHR43297">
    <property type="entry name" value="OLIGOPEPTIDE TRANSPORT ATP-BINDING PROTEIN APPD"/>
    <property type="match status" value="1"/>
</dbReference>
<dbReference type="InterPro" id="IPR050388">
    <property type="entry name" value="ABC_Ni/Peptide_Import"/>
</dbReference>
<evidence type="ECO:0000256" key="8">
    <source>
        <dbReference type="ARBA" id="ARBA00022967"/>
    </source>
</evidence>
<organism evidence="11">
    <name type="scientific">Caldilineaceae bacterium SB0662_bin_9</name>
    <dbReference type="NCBI Taxonomy" id="2605258"/>
    <lineage>
        <taxon>Bacteria</taxon>
        <taxon>Bacillati</taxon>
        <taxon>Chloroflexota</taxon>
        <taxon>Caldilineae</taxon>
        <taxon>Caldilineales</taxon>
        <taxon>Caldilineaceae</taxon>
    </lineage>
</organism>
<dbReference type="GO" id="GO:0016887">
    <property type="term" value="F:ATP hydrolysis activity"/>
    <property type="evidence" value="ECO:0007669"/>
    <property type="project" value="InterPro"/>
</dbReference>
<comment type="similarity">
    <text evidence="2">Belongs to the ABC transporter superfamily.</text>
</comment>
<dbReference type="AlphaFoldDB" id="A0A6B1DRT1"/>
<dbReference type="EMBL" id="VXPY01000061">
    <property type="protein sequence ID" value="MYD90420.1"/>
    <property type="molecule type" value="Genomic_DNA"/>
</dbReference>
<protein>
    <submittedName>
        <fullName evidence="11">ABC transporter ATP-binding protein</fullName>
    </submittedName>
</protein>
<dbReference type="NCBIfam" id="TIGR01727">
    <property type="entry name" value="oligo_HPY"/>
    <property type="match status" value="1"/>
</dbReference>
<dbReference type="PROSITE" id="PS00211">
    <property type="entry name" value="ABC_TRANSPORTER_1"/>
    <property type="match status" value="1"/>
</dbReference>
<dbReference type="PANTHER" id="PTHR43297:SF14">
    <property type="entry name" value="ATPASE AAA-TYPE CORE DOMAIN-CONTAINING PROTEIN"/>
    <property type="match status" value="1"/>
</dbReference>
<dbReference type="GO" id="GO:0005524">
    <property type="term" value="F:ATP binding"/>
    <property type="evidence" value="ECO:0007669"/>
    <property type="project" value="UniProtKB-KW"/>
</dbReference>
<dbReference type="Gene3D" id="3.40.50.300">
    <property type="entry name" value="P-loop containing nucleotide triphosphate hydrolases"/>
    <property type="match status" value="1"/>
</dbReference>
<keyword evidence="4" id="KW-1003">Cell membrane</keyword>
<evidence type="ECO:0000256" key="2">
    <source>
        <dbReference type="ARBA" id="ARBA00005417"/>
    </source>
</evidence>
<dbReference type="Pfam" id="PF00005">
    <property type="entry name" value="ABC_tran"/>
    <property type="match status" value="1"/>
</dbReference>
<keyword evidence="9" id="KW-0472">Membrane</keyword>
<dbReference type="FunFam" id="3.40.50.300:FF:000016">
    <property type="entry name" value="Oligopeptide ABC transporter ATP-binding component"/>
    <property type="match status" value="1"/>
</dbReference>
<comment type="caution">
    <text evidence="11">The sequence shown here is derived from an EMBL/GenBank/DDBJ whole genome shotgun (WGS) entry which is preliminary data.</text>
</comment>
<evidence type="ECO:0000256" key="1">
    <source>
        <dbReference type="ARBA" id="ARBA00004202"/>
    </source>
</evidence>
<dbReference type="SUPFAM" id="SSF52540">
    <property type="entry name" value="P-loop containing nucleoside triphosphate hydrolases"/>
    <property type="match status" value="1"/>
</dbReference>
<sequence length="335" mass="36701">MDPGILIDIQNLHTNFYLREGVVKAVNGASLTIAKGRTLGVVGESGCGKSVTAQSILQIVPRPGRIESGDILLHIAESDLDETINITDLNPGDPLMRDIRGSRISMIFQEPMTSFSPVHTVGNQLEETIKLHQPERRDEAPARVLDMLRRVGIANPERNVEAYPHQLSGGMRQRAMVAMALMLEPSLLIADEPTTALDVTTEAQILALMRDMQSQLHMAIMFITHDLGVIAEMADDVAVMYLGRVVEKAPVRAIFHSPKHPYLQALLESIPRIQKRSGARLKAIEGVVPNPLDVPSGCPFHLRCPDFIPGVCDEVVPADTPVDEGHTVACHLYTD</sequence>
<dbReference type="GO" id="GO:0005886">
    <property type="term" value="C:plasma membrane"/>
    <property type="evidence" value="ECO:0007669"/>
    <property type="project" value="UniProtKB-SubCell"/>
</dbReference>
<keyword evidence="7 11" id="KW-0067">ATP-binding</keyword>
<keyword evidence="8" id="KW-1278">Translocase</keyword>
<dbReference type="InterPro" id="IPR003593">
    <property type="entry name" value="AAA+_ATPase"/>
</dbReference>
<evidence type="ECO:0000259" key="10">
    <source>
        <dbReference type="PROSITE" id="PS50893"/>
    </source>
</evidence>
<proteinExistence type="inferred from homology"/>
<name>A0A6B1DRT1_9CHLR</name>
<keyword evidence="3" id="KW-0813">Transport</keyword>
<evidence type="ECO:0000256" key="6">
    <source>
        <dbReference type="ARBA" id="ARBA00022741"/>
    </source>
</evidence>
<keyword evidence="6" id="KW-0547">Nucleotide-binding</keyword>
<evidence type="ECO:0000256" key="3">
    <source>
        <dbReference type="ARBA" id="ARBA00022448"/>
    </source>
</evidence>
<comment type="subcellular location">
    <subcellularLocation>
        <location evidence="1">Cell membrane</location>
        <topology evidence="1">Peripheral membrane protein</topology>
    </subcellularLocation>
</comment>
<dbReference type="CDD" id="cd03257">
    <property type="entry name" value="ABC_NikE_OppD_transporters"/>
    <property type="match status" value="1"/>
</dbReference>
<keyword evidence="5" id="KW-0997">Cell inner membrane</keyword>
<accession>A0A6B1DRT1</accession>
<evidence type="ECO:0000256" key="5">
    <source>
        <dbReference type="ARBA" id="ARBA00022519"/>
    </source>
</evidence>
<evidence type="ECO:0000256" key="9">
    <source>
        <dbReference type="ARBA" id="ARBA00023136"/>
    </source>
</evidence>
<dbReference type="InterPro" id="IPR017871">
    <property type="entry name" value="ABC_transporter-like_CS"/>
</dbReference>
<evidence type="ECO:0000256" key="4">
    <source>
        <dbReference type="ARBA" id="ARBA00022475"/>
    </source>
</evidence>
<dbReference type="Pfam" id="PF08352">
    <property type="entry name" value="oligo_HPY"/>
    <property type="match status" value="1"/>
</dbReference>
<dbReference type="InterPro" id="IPR003439">
    <property type="entry name" value="ABC_transporter-like_ATP-bd"/>
</dbReference>